<proteinExistence type="predicted"/>
<reference evidence="1" key="1">
    <citation type="journal article" date="2014" name="Front. Microbiol.">
        <title>High frequency of phylogenetically diverse reductive dehalogenase-homologous genes in deep subseafloor sedimentary metagenomes.</title>
        <authorList>
            <person name="Kawai M."/>
            <person name="Futagami T."/>
            <person name="Toyoda A."/>
            <person name="Takaki Y."/>
            <person name="Nishi S."/>
            <person name="Hori S."/>
            <person name="Arai W."/>
            <person name="Tsubouchi T."/>
            <person name="Morono Y."/>
            <person name="Uchiyama I."/>
            <person name="Ito T."/>
            <person name="Fujiyama A."/>
            <person name="Inagaki F."/>
            <person name="Takami H."/>
        </authorList>
    </citation>
    <scope>NUCLEOTIDE SEQUENCE</scope>
    <source>
        <strain evidence="1">Expedition CK06-06</strain>
    </source>
</reference>
<dbReference type="EMBL" id="BART01028952">
    <property type="protein sequence ID" value="GAG95326.1"/>
    <property type="molecule type" value="Genomic_DNA"/>
</dbReference>
<sequence length="163" mass="18338">ALAHIEGKGLKDAEKIRCILQRLNPLTAPVPKKAHREAVKTYGTGTIAKAKANLSKDGYSLTLEEGTLYYDWQVALKRQTASISRLARAPPSWYIEITTDPEKLGRDPKTGLPFVAAYNISPEKTLFIIFEHPYLFNLPMARQLEIPSRLIKYISENQPTSSR</sequence>
<evidence type="ECO:0000313" key="1">
    <source>
        <dbReference type="EMBL" id="GAG95326.1"/>
    </source>
</evidence>
<dbReference type="AlphaFoldDB" id="X1DFX3"/>
<name>X1DFX3_9ZZZZ</name>
<protein>
    <submittedName>
        <fullName evidence="1">Uncharacterized protein</fullName>
    </submittedName>
</protein>
<comment type="caution">
    <text evidence="1">The sequence shown here is derived from an EMBL/GenBank/DDBJ whole genome shotgun (WGS) entry which is preliminary data.</text>
</comment>
<accession>X1DFX3</accession>
<organism evidence="1">
    <name type="scientific">marine sediment metagenome</name>
    <dbReference type="NCBI Taxonomy" id="412755"/>
    <lineage>
        <taxon>unclassified sequences</taxon>
        <taxon>metagenomes</taxon>
        <taxon>ecological metagenomes</taxon>
    </lineage>
</organism>
<gene>
    <name evidence="1" type="ORF">S01H4_50926</name>
</gene>
<feature type="non-terminal residue" evidence="1">
    <location>
        <position position="1"/>
    </location>
</feature>